<proteinExistence type="predicted"/>
<dbReference type="AlphaFoldDB" id="A0A164UWN6"/>
<evidence type="ECO:0008006" key="4">
    <source>
        <dbReference type="Google" id="ProtNLM"/>
    </source>
</evidence>
<dbReference type="EMBL" id="KV419406">
    <property type="protein sequence ID" value="KZS93601.1"/>
    <property type="molecule type" value="Genomic_DNA"/>
</dbReference>
<accession>A0A164UWN6</accession>
<reference evidence="2 3" key="1">
    <citation type="journal article" date="2016" name="Mol. Biol. Evol.">
        <title>Comparative Genomics of Early-Diverging Mushroom-Forming Fungi Provides Insights into the Origins of Lignocellulose Decay Capabilities.</title>
        <authorList>
            <person name="Nagy L.G."/>
            <person name="Riley R."/>
            <person name="Tritt A."/>
            <person name="Adam C."/>
            <person name="Daum C."/>
            <person name="Floudas D."/>
            <person name="Sun H."/>
            <person name="Yadav J.S."/>
            <person name="Pangilinan J."/>
            <person name="Larsson K.H."/>
            <person name="Matsuura K."/>
            <person name="Barry K."/>
            <person name="Labutti K."/>
            <person name="Kuo R."/>
            <person name="Ohm R.A."/>
            <person name="Bhattacharya S.S."/>
            <person name="Shirouzu T."/>
            <person name="Yoshinaga Y."/>
            <person name="Martin F.M."/>
            <person name="Grigoriev I.V."/>
            <person name="Hibbett D.S."/>
        </authorList>
    </citation>
    <scope>NUCLEOTIDE SEQUENCE [LARGE SCALE GENOMIC DNA]</scope>
    <source>
        <strain evidence="2 3">HHB9708</strain>
    </source>
</reference>
<evidence type="ECO:0000313" key="2">
    <source>
        <dbReference type="EMBL" id="KZS93601.1"/>
    </source>
</evidence>
<dbReference type="InterPro" id="IPR036389">
    <property type="entry name" value="RNase_III_sf"/>
</dbReference>
<sequence>MPPTRRNGKGKPDQPAPNQRRPELPGQYHPPNTRSIQDRDSVQMLQQTIYRLKIGELRQPVITSPRLERIIFNCHPTAVQQPPPDLPWVTVEMRLDEGPRLPTNKIYEFGGDALLGYVIPRVAQRFGQNRSHFDDMTRRLQRNFIMAHFVIEMELLSNRFLQVSPGDLAYYSNWNADHLLEAPKWIANLFESWALGIWLNHGLQALIAWLVPVVTALHHPATAKAIPAPGRSPPNAPLLSLQEYNPGHRPACENALTDFIYKNRQEIWGFGKCLRKALSKVQYIEFGADGKLISQHADTITVGTGLFKFNIFSGWIKERMDVLLSTKTSLVIHIHDITRLIMTEPVLAHIAYALGLDIYVSSQHHEGTFTTMANVLICAVGYFDRECDDSLFDLEPMLELVVEGAAEVIRHANEHPVMYDIQNTRV</sequence>
<organism evidence="2 3">
    <name type="scientific">Sistotremastrum niveocremeum HHB9708</name>
    <dbReference type="NCBI Taxonomy" id="1314777"/>
    <lineage>
        <taxon>Eukaryota</taxon>
        <taxon>Fungi</taxon>
        <taxon>Dikarya</taxon>
        <taxon>Basidiomycota</taxon>
        <taxon>Agaricomycotina</taxon>
        <taxon>Agaricomycetes</taxon>
        <taxon>Sistotremastrales</taxon>
        <taxon>Sistotremastraceae</taxon>
        <taxon>Sertulicium</taxon>
        <taxon>Sertulicium niveocremeum</taxon>
    </lineage>
</organism>
<evidence type="ECO:0000256" key="1">
    <source>
        <dbReference type="SAM" id="MobiDB-lite"/>
    </source>
</evidence>
<protein>
    <recommendedName>
        <fullName evidence="4">RNase III domain-containing protein</fullName>
    </recommendedName>
</protein>
<keyword evidence="3" id="KW-1185">Reference proteome</keyword>
<dbReference type="SUPFAM" id="SSF69065">
    <property type="entry name" value="RNase III domain-like"/>
    <property type="match status" value="1"/>
</dbReference>
<name>A0A164UWN6_9AGAM</name>
<feature type="region of interest" description="Disordered" evidence="1">
    <location>
        <begin position="1"/>
        <end position="40"/>
    </location>
</feature>
<dbReference type="GO" id="GO:0006396">
    <property type="term" value="P:RNA processing"/>
    <property type="evidence" value="ECO:0007669"/>
    <property type="project" value="InterPro"/>
</dbReference>
<dbReference type="Proteomes" id="UP000076722">
    <property type="component" value="Unassembled WGS sequence"/>
</dbReference>
<dbReference type="GO" id="GO:0004525">
    <property type="term" value="F:ribonuclease III activity"/>
    <property type="evidence" value="ECO:0007669"/>
    <property type="project" value="InterPro"/>
</dbReference>
<gene>
    <name evidence="2" type="ORF">SISNIDRAFT_485220</name>
</gene>
<evidence type="ECO:0000313" key="3">
    <source>
        <dbReference type="Proteomes" id="UP000076722"/>
    </source>
</evidence>